<dbReference type="GO" id="GO:0004623">
    <property type="term" value="F:phospholipase A2 activity"/>
    <property type="evidence" value="ECO:0007669"/>
    <property type="project" value="InterPro"/>
</dbReference>
<protein>
    <recommendedName>
        <fullName evidence="4">Phospholipase A2 domain-containing protein</fullName>
    </recommendedName>
</protein>
<gene>
    <name evidence="2" type="ORF">BHAOGJBA_3543</name>
</gene>
<feature type="signal peptide" evidence="1">
    <location>
        <begin position="1"/>
        <end position="21"/>
    </location>
</feature>
<dbReference type="GO" id="GO:0006644">
    <property type="term" value="P:phospholipid metabolic process"/>
    <property type="evidence" value="ECO:0007669"/>
    <property type="project" value="InterPro"/>
</dbReference>
<dbReference type="Gene3D" id="1.20.90.10">
    <property type="entry name" value="Phospholipase A2 domain"/>
    <property type="match status" value="1"/>
</dbReference>
<dbReference type="GO" id="GO:0050482">
    <property type="term" value="P:arachidonate secretion"/>
    <property type="evidence" value="ECO:0007669"/>
    <property type="project" value="InterPro"/>
</dbReference>
<dbReference type="InterPro" id="IPR036444">
    <property type="entry name" value="PLipase_A2_dom_sf"/>
</dbReference>
<keyword evidence="3" id="KW-1185">Reference proteome</keyword>
<organism evidence="2 3">
    <name type="scientific">Methylobacterium hispanicum</name>
    <dbReference type="NCBI Taxonomy" id="270350"/>
    <lineage>
        <taxon>Bacteria</taxon>
        <taxon>Pseudomonadati</taxon>
        <taxon>Pseudomonadota</taxon>
        <taxon>Alphaproteobacteria</taxon>
        <taxon>Hyphomicrobiales</taxon>
        <taxon>Methylobacteriaceae</taxon>
        <taxon>Methylobacterium</taxon>
    </lineage>
</organism>
<sequence>MLADRSLFLPASRLLPRAVLAGGLACALAPAARAQDLPRVDPGRGSVLIHGNFCGPGNRGPGHPPIDALDLACARHDACSPPLASGRWATCACHDRLHAEADLVARDPRTSPPVRDTARFVSDFALALPCDP</sequence>
<feature type="chain" id="PRO_5043697147" description="Phospholipase A2 domain-containing protein" evidence="1">
    <location>
        <begin position="22"/>
        <end position="132"/>
    </location>
</feature>
<evidence type="ECO:0000256" key="1">
    <source>
        <dbReference type="SAM" id="SignalP"/>
    </source>
</evidence>
<comment type="caution">
    <text evidence="2">The sequence shown here is derived from an EMBL/GenBank/DDBJ whole genome shotgun (WGS) entry which is preliminary data.</text>
</comment>
<evidence type="ECO:0000313" key="3">
    <source>
        <dbReference type="Proteomes" id="UP001055247"/>
    </source>
</evidence>
<name>A0AAV4ZPD4_9HYPH</name>
<proteinExistence type="predicted"/>
<reference evidence="2" key="1">
    <citation type="journal article" date="2016" name="Front. Microbiol.">
        <title>Genome Sequence of the Piezophilic, Mesophilic Sulfate-Reducing Bacterium Desulfovibrio indicus J2T.</title>
        <authorList>
            <person name="Cao J."/>
            <person name="Maignien L."/>
            <person name="Shao Z."/>
            <person name="Alain K."/>
            <person name="Jebbar M."/>
        </authorList>
    </citation>
    <scope>NUCLEOTIDE SEQUENCE</scope>
    <source>
        <strain evidence="2">DSM 16372</strain>
    </source>
</reference>
<evidence type="ECO:0008006" key="4">
    <source>
        <dbReference type="Google" id="ProtNLM"/>
    </source>
</evidence>
<reference evidence="2" key="2">
    <citation type="submission" date="2021-08" db="EMBL/GenBank/DDBJ databases">
        <authorList>
            <person name="Tani A."/>
            <person name="Ola A."/>
            <person name="Ogura Y."/>
            <person name="Katsura K."/>
            <person name="Hayashi T."/>
        </authorList>
    </citation>
    <scope>NUCLEOTIDE SEQUENCE</scope>
    <source>
        <strain evidence="2">DSM 16372</strain>
    </source>
</reference>
<keyword evidence="1" id="KW-0732">Signal</keyword>
<dbReference type="AlphaFoldDB" id="A0AAV4ZPD4"/>
<evidence type="ECO:0000313" key="2">
    <source>
        <dbReference type="EMBL" id="GJD90009.1"/>
    </source>
</evidence>
<accession>A0AAV4ZPD4</accession>
<dbReference type="EMBL" id="BPQO01000015">
    <property type="protein sequence ID" value="GJD90009.1"/>
    <property type="molecule type" value="Genomic_DNA"/>
</dbReference>
<dbReference type="Proteomes" id="UP001055247">
    <property type="component" value="Unassembled WGS sequence"/>
</dbReference>
<dbReference type="SUPFAM" id="SSF48619">
    <property type="entry name" value="Phospholipase A2, PLA2"/>
    <property type="match status" value="1"/>
</dbReference>